<evidence type="ECO:0000256" key="5">
    <source>
        <dbReference type="ARBA" id="ARBA00022714"/>
    </source>
</evidence>
<keyword evidence="6 11" id="KW-0479">Metal-binding</keyword>
<keyword evidence="8 11" id="KW-0408">Iron</keyword>
<evidence type="ECO:0000313" key="15">
    <source>
        <dbReference type="EMBL" id="HGK53820.1"/>
    </source>
</evidence>
<evidence type="ECO:0000259" key="13">
    <source>
        <dbReference type="PROSITE" id="PS51085"/>
    </source>
</evidence>
<keyword evidence="5 11" id="KW-0001">2Fe-2S</keyword>
<dbReference type="Gene3D" id="1.10.1060.10">
    <property type="entry name" value="Alpha-helical ferredoxin"/>
    <property type="match status" value="1"/>
</dbReference>
<evidence type="ECO:0000256" key="3">
    <source>
        <dbReference type="ARBA" id="ARBA00022485"/>
    </source>
</evidence>
<evidence type="ECO:0000256" key="1">
    <source>
        <dbReference type="ARBA" id="ARBA00005163"/>
    </source>
</evidence>
<comment type="catalytic activity">
    <reaction evidence="11">
        <text>a menaquinone + succinate = a menaquinol + fumarate</text>
        <dbReference type="Rhea" id="RHEA:27834"/>
        <dbReference type="Rhea" id="RHEA-COMP:9537"/>
        <dbReference type="Rhea" id="RHEA-COMP:9539"/>
        <dbReference type="ChEBI" id="CHEBI:16374"/>
        <dbReference type="ChEBI" id="CHEBI:18151"/>
        <dbReference type="ChEBI" id="CHEBI:29806"/>
        <dbReference type="ChEBI" id="CHEBI:30031"/>
        <dbReference type="EC" id="1.3.5.1"/>
    </reaction>
</comment>
<feature type="region of interest" description="Disordered" evidence="12">
    <location>
        <begin position="246"/>
        <end position="267"/>
    </location>
</feature>
<dbReference type="Pfam" id="PF13085">
    <property type="entry name" value="Fer2_3"/>
    <property type="match status" value="1"/>
</dbReference>
<name>A0A7V4E1N9_UNCW3</name>
<comment type="similarity">
    <text evidence="2 11">Belongs to the succinate dehydrogenase/fumarate reductase iron-sulfur protein family.</text>
</comment>
<organism evidence="15">
    <name type="scientific">candidate division WOR-3 bacterium</name>
    <dbReference type="NCBI Taxonomy" id="2052148"/>
    <lineage>
        <taxon>Bacteria</taxon>
        <taxon>Bacteria division WOR-3</taxon>
    </lineage>
</organism>
<evidence type="ECO:0000256" key="4">
    <source>
        <dbReference type="ARBA" id="ARBA00022532"/>
    </source>
</evidence>
<keyword evidence="9 11" id="KW-0411">Iron-sulfur</keyword>
<dbReference type="InterPro" id="IPR006058">
    <property type="entry name" value="2Fe2S_fd_BS"/>
</dbReference>
<dbReference type="NCBIfam" id="TIGR00384">
    <property type="entry name" value="dhsB"/>
    <property type="match status" value="1"/>
</dbReference>
<feature type="domain" description="2Fe-2S ferredoxin-type" evidence="13">
    <location>
        <begin position="7"/>
        <end position="93"/>
    </location>
</feature>
<dbReference type="InterPro" id="IPR009051">
    <property type="entry name" value="Helical_ferredxn"/>
</dbReference>
<dbReference type="PROSITE" id="PS00197">
    <property type="entry name" value="2FE2S_FER_1"/>
    <property type="match status" value="1"/>
</dbReference>
<dbReference type="PANTHER" id="PTHR11921">
    <property type="entry name" value="SUCCINATE DEHYDROGENASE IRON-SULFUR PROTEIN"/>
    <property type="match status" value="1"/>
</dbReference>
<comment type="cofactor">
    <cofactor evidence="11">
        <name>[3Fe-4S] cluster</name>
        <dbReference type="ChEBI" id="CHEBI:21137"/>
    </cofactor>
    <text evidence="11">Binds 1 [3Fe-4S] cluster.</text>
</comment>
<sequence length="267" mass="30324">MKEIIFKILRFDPEKDKKPYFKEYKISVKEGDTVLDALIYIKENIDSTLSIRYSCRMGICGSCGMIINSKPELACHTQIFELKSNIIEVRPMHNLPIIKDLVTNLSDYIKKHRSVKPYIIRDDKEEMDKPKREYAQIPDELLKFLQFSYCIKCGLCITQCPTCSAYEGFLGPFVLAQAYRYSIDSRDKGINERIKIVESSLPNCHFATACSSACPKGVDPALAIQLLKRISMLNSLGIFKKKISEIAPEPSPSPDKDKYPKAPPPSV</sequence>
<evidence type="ECO:0000256" key="9">
    <source>
        <dbReference type="ARBA" id="ARBA00023014"/>
    </source>
</evidence>
<dbReference type="GO" id="GO:0022904">
    <property type="term" value="P:respiratory electron transport chain"/>
    <property type="evidence" value="ECO:0007669"/>
    <property type="project" value="TreeGrafter"/>
</dbReference>
<dbReference type="EC" id="1.3.5.1" evidence="11"/>
<evidence type="ECO:0000256" key="10">
    <source>
        <dbReference type="ARBA" id="ARBA00023291"/>
    </source>
</evidence>
<dbReference type="InterPro" id="IPR017900">
    <property type="entry name" value="4Fe4S_Fe_S_CS"/>
</dbReference>
<dbReference type="InterPro" id="IPR012675">
    <property type="entry name" value="Beta-grasp_dom_sf"/>
</dbReference>
<dbReference type="PROSITE" id="PS51379">
    <property type="entry name" value="4FE4S_FER_2"/>
    <property type="match status" value="1"/>
</dbReference>
<evidence type="ECO:0000256" key="6">
    <source>
        <dbReference type="ARBA" id="ARBA00022723"/>
    </source>
</evidence>
<keyword evidence="4" id="KW-0816">Tricarboxylic acid cycle</keyword>
<dbReference type="GO" id="GO:0006099">
    <property type="term" value="P:tricarboxylic acid cycle"/>
    <property type="evidence" value="ECO:0007669"/>
    <property type="project" value="UniProtKB-KW"/>
</dbReference>
<feature type="domain" description="4Fe-4S ferredoxin-type" evidence="14">
    <location>
        <begin position="141"/>
        <end position="171"/>
    </location>
</feature>
<comment type="cofactor">
    <cofactor evidence="11">
        <name>[2Fe-2S] cluster</name>
        <dbReference type="ChEBI" id="CHEBI:190135"/>
    </cofactor>
    <text evidence="11">Binds 1 [2Fe-2S] cluster.</text>
</comment>
<gene>
    <name evidence="15" type="ORF">ENU72_02205</name>
</gene>
<keyword evidence="7" id="KW-0560">Oxidoreductase</keyword>
<dbReference type="InterPro" id="IPR025192">
    <property type="entry name" value="Succ_DH/fum_Rdtase_N"/>
</dbReference>
<evidence type="ECO:0000256" key="11">
    <source>
        <dbReference type="RuleBase" id="RU361237"/>
    </source>
</evidence>
<dbReference type="PROSITE" id="PS51085">
    <property type="entry name" value="2FE2S_FER_2"/>
    <property type="match status" value="1"/>
</dbReference>
<dbReference type="GO" id="GO:0051537">
    <property type="term" value="F:2 iron, 2 sulfur cluster binding"/>
    <property type="evidence" value="ECO:0007669"/>
    <property type="project" value="UniProtKB-KW"/>
</dbReference>
<keyword evidence="3 11" id="KW-0004">4Fe-4S</keyword>
<evidence type="ECO:0000256" key="2">
    <source>
        <dbReference type="ARBA" id="ARBA00009433"/>
    </source>
</evidence>
<dbReference type="InterPro" id="IPR036010">
    <property type="entry name" value="2Fe-2S_ferredoxin-like_sf"/>
</dbReference>
<dbReference type="GO" id="GO:0046872">
    <property type="term" value="F:metal ion binding"/>
    <property type="evidence" value="ECO:0007669"/>
    <property type="project" value="UniProtKB-KW"/>
</dbReference>
<dbReference type="InterPro" id="IPR004489">
    <property type="entry name" value="Succ_DH/fum_Rdtase_Fe-S"/>
</dbReference>
<dbReference type="InterPro" id="IPR001041">
    <property type="entry name" value="2Fe-2S_ferredoxin-type"/>
</dbReference>
<dbReference type="SUPFAM" id="SSF46548">
    <property type="entry name" value="alpha-helical ferredoxin"/>
    <property type="match status" value="1"/>
</dbReference>
<dbReference type="PROSITE" id="PS00198">
    <property type="entry name" value="4FE4S_FER_1"/>
    <property type="match status" value="1"/>
</dbReference>
<comment type="caution">
    <text evidence="15">The sequence shown here is derived from an EMBL/GenBank/DDBJ whole genome shotgun (WGS) entry which is preliminary data.</text>
</comment>
<evidence type="ECO:0000256" key="12">
    <source>
        <dbReference type="SAM" id="MobiDB-lite"/>
    </source>
</evidence>
<comment type="cofactor">
    <cofactor evidence="11">
        <name>[4Fe-4S] cluster</name>
        <dbReference type="ChEBI" id="CHEBI:49883"/>
    </cofactor>
    <text evidence="11">Binds 1 [4Fe-4S] cluster.</text>
</comment>
<dbReference type="EMBL" id="DTDP01000095">
    <property type="protein sequence ID" value="HGK53820.1"/>
    <property type="molecule type" value="Genomic_DNA"/>
</dbReference>
<dbReference type="Pfam" id="PF13183">
    <property type="entry name" value="Fer4_8"/>
    <property type="match status" value="1"/>
</dbReference>
<dbReference type="GO" id="GO:0009055">
    <property type="term" value="F:electron transfer activity"/>
    <property type="evidence" value="ECO:0007669"/>
    <property type="project" value="InterPro"/>
</dbReference>
<reference evidence="15" key="1">
    <citation type="journal article" date="2020" name="mSystems">
        <title>Genome- and Community-Level Interaction Insights into Carbon Utilization and Element Cycling Functions of Hydrothermarchaeota in Hydrothermal Sediment.</title>
        <authorList>
            <person name="Zhou Z."/>
            <person name="Liu Y."/>
            <person name="Xu W."/>
            <person name="Pan J."/>
            <person name="Luo Z.H."/>
            <person name="Li M."/>
        </authorList>
    </citation>
    <scope>NUCLEOTIDE SEQUENCE [LARGE SCALE GENOMIC DNA]</scope>
    <source>
        <strain evidence="15">SpSt-695</strain>
    </source>
</reference>
<keyword evidence="10 11" id="KW-0003">3Fe-4S</keyword>
<proteinExistence type="inferred from homology"/>
<comment type="pathway">
    <text evidence="1">Carbohydrate metabolism; tricarboxylic acid cycle.</text>
</comment>
<evidence type="ECO:0000256" key="8">
    <source>
        <dbReference type="ARBA" id="ARBA00023004"/>
    </source>
</evidence>
<dbReference type="GO" id="GO:0051538">
    <property type="term" value="F:3 iron, 4 sulfur cluster binding"/>
    <property type="evidence" value="ECO:0007669"/>
    <property type="project" value="UniProtKB-KW"/>
</dbReference>
<dbReference type="NCBIfam" id="NF004616">
    <property type="entry name" value="PRK05950.1"/>
    <property type="match status" value="1"/>
</dbReference>
<dbReference type="Gene3D" id="3.10.20.30">
    <property type="match status" value="1"/>
</dbReference>
<dbReference type="SUPFAM" id="SSF54292">
    <property type="entry name" value="2Fe-2S ferredoxin-like"/>
    <property type="match status" value="1"/>
</dbReference>
<protein>
    <recommendedName>
        <fullName evidence="11">Fumarate reductase iron-sulfur subunit</fullName>
        <ecNumber evidence="11">1.3.5.1</ecNumber>
    </recommendedName>
</protein>
<evidence type="ECO:0000256" key="7">
    <source>
        <dbReference type="ARBA" id="ARBA00023002"/>
    </source>
</evidence>
<dbReference type="InterPro" id="IPR017896">
    <property type="entry name" value="4Fe4S_Fe-S-bd"/>
</dbReference>
<dbReference type="InterPro" id="IPR050573">
    <property type="entry name" value="SDH/FRD_Iron-Sulfur"/>
</dbReference>
<dbReference type="GO" id="GO:0051539">
    <property type="term" value="F:4 iron, 4 sulfur cluster binding"/>
    <property type="evidence" value="ECO:0007669"/>
    <property type="project" value="UniProtKB-KW"/>
</dbReference>
<dbReference type="CDD" id="cd00207">
    <property type="entry name" value="fer2"/>
    <property type="match status" value="1"/>
</dbReference>
<dbReference type="PANTHER" id="PTHR11921:SF29">
    <property type="entry name" value="SUCCINATE DEHYDROGENASE [UBIQUINONE] IRON-SULFUR SUBUNIT, MITOCHONDRIAL"/>
    <property type="match status" value="1"/>
</dbReference>
<dbReference type="AlphaFoldDB" id="A0A7V4E1N9"/>
<accession>A0A7V4E1N9</accession>
<evidence type="ECO:0000259" key="14">
    <source>
        <dbReference type="PROSITE" id="PS51379"/>
    </source>
</evidence>
<dbReference type="GO" id="GO:0008177">
    <property type="term" value="F:succinate dehydrogenase (quinone) activity"/>
    <property type="evidence" value="ECO:0007669"/>
    <property type="project" value="UniProtKB-EC"/>
</dbReference>